<evidence type="ECO:0000313" key="2">
    <source>
        <dbReference type="EMBL" id="CAH3016611.1"/>
    </source>
</evidence>
<protein>
    <submittedName>
        <fullName evidence="2">Uncharacterized protein</fullName>
    </submittedName>
</protein>
<evidence type="ECO:0000256" key="1">
    <source>
        <dbReference type="SAM" id="MobiDB-lite"/>
    </source>
</evidence>
<evidence type="ECO:0000313" key="3">
    <source>
        <dbReference type="Proteomes" id="UP001159427"/>
    </source>
</evidence>
<gene>
    <name evidence="2" type="ORF">PEVE_00030878</name>
</gene>
<dbReference type="EMBL" id="CALNXI010000044">
    <property type="protein sequence ID" value="CAH3016611.1"/>
    <property type="molecule type" value="Genomic_DNA"/>
</dbReference>
<organism evidence="2 3">
    <name type="scientific">Porites evermanni</name>
    <dbReference type="NCBI Taxonomy" id="104178"/>
    <lineage>
        <taxon>Eukaryota</taxon>
        <taxon>Metazoa</taxon>
        <taxon>Cnidaria</taxon>
        <taxon>Anthozoa</taxon>
        <taxon>Hexacorallia</taxon>
        <taxon>Scleractinia</taxon>
        <taxon>Fungiina</taxon>
        <taxon>Poritidae</taxon>
        <taxon>Porites</taxon>
    </lineage>
</organism>
<dbReference type="Proteomes" id="UP001159427">
    <property type="component" value="Unassembled WGS sequence"/>
</dbReference>
<feature type="non-terminal residue" evidence="2">
    <location>
        <position position="185"/>
    </location>
</feature>
<sequence>MNMETENVTDRELFSELFENPIHPLKIHMVPPFVDESSPTFHLQIHGEEVYRCREICGKPATVFDLLQVSVKPLRYQFEESARDGIGHSIEESIRRFWRTIQATADGKRRKKIRTETWIKLAIKPEEIKLSPNDVLTKLTEENGNLRATVEEKAADLYHKMRQKMAHSGKDFTDVGKKQQYDRST</sequence>
<comment type="caution">
    <text evidence="2">The sequence shown here is derived from an EMBL/GenBank/DDBJ whole genome shotgun (WGS) entry which is preliminary data.</text>
</comment>
<feature type="region of interest" description="Disordered" evidence="1">
    <location>
        <begin position="164"/>
        <end position="185"/>
    </location>
</feature>
<feature type="compositionally biased region" description="Basic and acidic residues" evidence="1">
    <location>
        <begin position="168"/>
        <end position="185"/>
    </location>
</feature>
<name>A0ABN8LLS6_9CNID</name>
<reference evidence="2 3" key="1">
    <citation type="submission" date="2022-05" db="EMBL/GenBank/DDBJ databases">
        <authorList>
            <consortium name="Genoscope - CEA"/>
            <person name="William W."/>
        </authorList>
    </citation>
    <scope>NUCLEOTIDE SEQUENCE [LARGE SCALE GENOMIC DNA]</scope>
</reference>
<proteinExistence type="predicted"/>
<keyword evidence="3" id="KW-1185">Reference proteome</keyword>
<accession>A0ABN8LLS6</accession>